<name>A0AB34TAD0_9BIFI</name>
<evidence type="ECO:0000313" key="1">
    <source>
        <dbReference type="EMBL" id="KOA51098.1"/>
    </source>
</evidence>
<organism evidence="1 2">
    <name type="scientific">Bifidobacterium animalis subsp. animalis MCC 0483</name>
    <dbReference type="NCBI Taxonomy" id="1365955"/>
    <lineage>
        <taxon>Bacteria</taxon>
        <taxon>Bacillati</taxon>
        <taxon>Actinomycetota</taxon>
        <taxon>Actinomycetes</taxon>
        <taxon>Bifidobacteriales</taxon>
        <taxon>Bifidobacteriaceae</taxon>
        <taxon>Bifidobacterium</taxon>
    </lineage>
</organism>
<dbReference type="Proteomes" id="UP000037239">
    <property type="component" value="Unassembled WGS sequence"/>
</dbReference>
<proteinExistence type="predicted"/>
<dbReference type="EMBL" id="AWFK01000004">
    <property type="protein sequence ID" value="KOA51098.1"/>
    <property type="molecule type" value="Genomic_DNA"/>
</dbReference>
<accession>A0AB34TAD0</accession>
<dbReference type="AlphaFoldDB" id="A0AB34TAD0"/>
<gene>
    <name evidence="1" type="ORF">BAAM0483_02375</name>
</gene>
<evidence type="ECO:0000313" key="2">
    <source>
        <dbReference type="Proteomes" id="UP000037239"/>
    </source>
</evidence>
<dbReference type="RefSeq" id="WP_154708412.1">
    <property type="nucleotide sequence ID" value="NZ_AWFK01000004.1"/>
</dbReference>
<comment type="caution">
    <text evidence="1">The sequence shown here is derived from an EMBL/GenBank/DDBJ whole genome shotgun (WGS) entry which is preliminary data.</text>
</comment>
<reference evidence="1 2" key="1">
    <citation type="journal article" date="2015" name="Int J Genomics">
        <title>Comparative Genomics Revealed Genetic Diversity and Species/Strain-Level Differences in Carbohydrate Metabolism of Three Probiotic Bifidobacterial Species.</title>
        <authorList>
            <person name="Odamaki T."/>
            <person name="Horigome A."/>
            <person name="Sugahara H."/>
            <person name="Hashikura N."/>
            <person name="Minami J."/>
            <person name="Xiao J.Z."/>
            <person name="Abe F."/>
        </authorList>
    </citation>
    <scope>NUCLEOTIDE SEQUENCE [LARGE SCALE GENOMIC DNA]</scope>
    <source>
        <strain evidence="1 2">MCC 0483</strain>
    </source>
</reference>
<protein>
    <submittedName>
        <fullName evidence="1">Uncharacterized protein</fullName>
    </submittedName>
</protein>
<sequence>MCGNRPHEYAPAPAKFLKGDAKPDVFVLDCPICAAIAVMVDVNAKLRREQDA</sequence>